<gene>
    <name evidence="7" type="ORF">NFX46_19850</name>
</gene>
<keyword evidence="3" id="KW-0119">Carbohydrate metabolism</keyword>
<dbReference type="PANTHER" id="PTHR46708:SF2">
    <property type="entry name" value="FIBRONECTIN TYPE-III DOMAIN-CONTAINING PROTEIN"/>
    <property type="match status" value="1"/>
</dbReference>
<keyword evidence="8" id="KW-1185">Reference proteome</keyword>
<keyword evidence="3" id="KW-0624">Polysaccharide degradation</keyword>
<keyword evidence="1" id="KW-0677">Repeat</keyword>
<dbReference type="Proteomes" id="UP001056374">
    <property type="component" value="Chromosome"/>
</dbReference>
<dbReference type="Pfam" id="PF00041">
    <property type="entry name" value="fn3"/>
    <property type="match status" value="2"/>
</dbReference>
<accession>A0ABY4ZA96</accession>
<evidence type="ECO:0000256" key="3">
    <source>
        <dbReference type="ARBA" id="ARBA00023326"/>
    </source>
</evidence>
<feature type="region of interest" description="Disordered" evidence="4">
    <location>
        <begin position="112"/>
        <end position="154"/>
    </location>
</feature>
<evidence type="ECO:0000259" key="6">
    <source>
        <dbReference type="PROSITE" id="PS50853"/>
    </source>
</evidence>
<evidence type="ECO:0000313" key="8">
    <source>
        <dbReference type="Proteomes" id="UP001056374"/>
    </source>
</evidence>
<dbReference type="CDD" id="cd00063">
    <property type="entry name" value="FN3"/>
    <property type="match status" value="3"/>
</dbReference>
<feature type="domain" description="Fibronectin type-III" evidence="6">
    <location>
        <begin position="37"/>
        <end position="129"/>
    </location>
</feature>
<feature type="region of interest" description="Disordered" evidence="4">
    <location>
        <begin position="207"/>
        <end position="234"/>
    </location>
</feature>
<dbReference type="InterPro" id="IPR036116">
    <property type="entry name" value="FN3_sf"/>
</dbReference>
<evidence type="ECO:0000256" key="2">
    <source>
        <dbReference type="ARBA" id="ARBA00023295"/>
    </source>
</evidence>
<evidence type="ECO:0000256" key="4">
    <source>
        <dbReference type="SAM" id="MobiDB-lite"/>
    </source>
</evidence>
<dbReference type="SUPFAM" id="SSF49265">
    <property type="entry name" value="Fibronectin type III"/>
    <property type="match status" value="2"/>
</dbReference>
<feature type="domain" description="Fibronectin type-III" evidence="6">
    <location>
        <begin position="232"/>
        <end position="330"/>
    </location>
</feature>
<evidence type="ECO:0000256" key="5">
    <source>
        <dbReference type="SAM" id="SignalP"/>
    </source>
</evidence>
<dbReference type="RefSeq" id="WP_252551085.1">
    <property type="nucleotide sequence ID" value="NZ_CP099468.1"/>
</dbReference>
<keyword evidence="2" id="KW-0326">Glycosidase</keyword>
<dbReference type="InterPro" id="IPR003961">
    <property type="entry name" value="FN3_dom"/>
</dbReference>
<feature type="chain" id="PRO_5046997541" evidence="5">
    <location>
        <begin position="29"/>
        <end position="330"/>
    </location>
</feature>
<feature type="domain" description="Fibronectin type-III" evidence="6">
    <location>
        <begin position="137"/>
        <end position="224"/>
    </location>
</feature>
<name>A0ABY4ZA96_9ACTN</name>
<organism evidence="7 8">
    <name type="scientific">Streptomyces phaeoluteigriseus</name>
    <dbReference type="NCBI Taxonomy" id="114686"/>
    <lineage>
        <taxon>Bacteria</taxon>
        <taxon>Bacillati</taxon>
        <taxon>Actinomycetota</taxon>
        <taxon>Actinomycetes</taxon>
        <taxon>Kitasatosporales</taxon>
        <taxon>Streptomycetaceae</taxon>
        <taxon>Streptomyces</taxon>
        <taxon>Streptomyces aurantiacus group</taxon>
    </lineage>
</organism>
<dbReference type="PROSITE" id="PS51257">
    <property type="entry name" value="PROKAR_LIPOPROTEIN"/>
    <property type="match status" value="1"/>
</dbReference>
<dbReference type="EMBL" id="CP099468">
    <property type="protein sequence ID" value="USQ85802.1"/>
    <property type="molecule type" value="Genomic_DNA"/>
</dbReference>
<feature type="signal peptide" evidence="5">
    <location>
        <begin position="1"/>
        <end position="28"/>
    </location>
</feature>
<sequence length="330" mass="35375">MPVSRTPGLRPAVLLSCSVALLALTACSKDDERPPAAPTGVTAQSSSATTVHVMWKRVKAAEDGETVEAYEVLQAGKKVKEVDADRTMVDIVGLRPAADYVFTVRTRDTAGNYSTPSRKVPVTTLTAPAEDGRPPTRPGPPRGKAVGSRAADLSWTASTDDQRVVSYDIYQGNAKIHTVDGEKTRTVLTGLRPDTDYVFTVRARDAADNHSPASAPLRLTTAQGEDGDGGAEPADLRASVRKNTEDKAYYLDLSWTPPRTDGLEAEYQVYLDEVFVTTLAGGDDAPGGRARHTVNLGMEEGRTYAVRIRPRLPDGTWGAFSTERTVTTGG</sequence>
<dbReference type="Gene3D" id="2.60.40.10">
    <property type="entry name" value="Immunoglobulins"/>
    <property type="match status" value="3"/>
</dbReference>
<evidence type="ECO:0000313" key="7">
    <source>
        <dbReference type="EMBL" id="USQ85802.1"/>
    </source>
</evidence>
<dbReference type="InterPro" id="IPR013783">
    <property type="entry name" value="Ig-like_fold"/>
</dbReference>
<proteinExistence type="predicted"/>
<keyword evidence="2" id="KW-0378">Hydrolase</keyword>
<dbReference type="PANTHER" id="PTHR46708">
    <property type="entry name" value="TENASCIN"/>
    <property type="match status" value="1"/>
</dbReference>
<dbReference type="InterPro" id="IPR050991">
    <property type="entry name" value="ECM_Regulatory_Proteins"/>
</dbReference>
<dbReference type="SMART" id="SM00060">
    <property type="entry name" value="FN3"/>
    <property type="match status" value="3"/>
</dbReference>
<keyword evidence="5" id="KW-0732">Signal</keyword>
<dbReference type="PROSITE" id="PS50853">
    <property type="entry name" value="FN3"/>
    <property type="match status" value="3"/>
</dbReference>
<evidence type="ECO:0000256" key="1">
    <source>
        <dbReference type="ARBA" id="ARBA00022737"/>
    </source>
</evidence>
<reference evidence="7" key="1">
    <citation type="submission" date="2022-06" db="EMBL/GenBank/DDBJ databases">
        <title>Complete genome sequence of soil microorganisms Streptomyces sp. Qhu-M197 isolated from Alpine meadows habitats on the Tibetan Plateau.</title>
        <authorList>
            <person name="Zhang B."/>
            <person name="Xiang X."/>
            <person name="Fan J."/>
        </authorList>
    </citation>
    <scope>NUCLEOTIDE SEQUENCE</scope>
    <source>
        <strain evidence="7">Qhu-M197</strain>
    </source>
</reference>
<protein>
    <submittedName>
        <fullName evidence="7">Fibronectin type III domain-containing protein</fullName>
    </submittedName>
</protein>